<organism evidence="2 3">
    <name type="scientific">Prorocentrum cordatum</name>
    <dbReference type="NCBI Taxonomy" id="2364126"/>
    <lineage>
        <taxon>Eukaryota</taxon>
        <taxon>Sar</taxon>
        <taxon>Alveolata</taxon>
        <taxon>Dinophyceae</taxon>
        <taxon>Prorocentrales</taxon>
        <taxon>Prorocentraceae</taxon>
        <taxon>Prorocentrum</taxon>
    </lineage>
</organism>
<evidence type="ECO:0000313" key="2">
    <source>
        <dbReference type="EMBL" id="CAK0836188.1"/>
    </source>
</evidence>
<evidence type="ECO:0000313" key="3">
    <source>
        <dbReference type="Proteomes" id="UP001189429"/>
    </source>
</evidence>
<feature type="compositionally biased region" description="Basic and acidic residues" evidence="1">
    <location>
        <begin position="45"/>
        <end position="62"/>
    </location>
</feature>
<evidence type="ECO:0000256" key="1">
    <source>
        <dbReference type="SAM" id="MobiDB-lite"/>
    </source>
</evidence>
<accession>A0ABN9SUK8</accession>
<sequence length="122" mass="13200">MLRCRKPAKAGVGGSHAVLSDWRSCNPSRATRSAAQKTSNITESMKAEELKGRKEKSGDGGPKRCARGRARGRAEGDAQRASGCIAALQEGAPMDPRRTIRLAKMQSLQGNQKRSTENVRNH</sequence>
<feature type="region of interest" description="Disordered" evidence="1">
    <location>
        <begin position="1"/>
        <end position="81"/>
    </location>
</feature>
<protein>
    <submittedName>
        <fullName evidence="2">Uncharacterized protein</fullName>
    </submittedName>
</protein>
<feature type="compositionally biased region" description="Polar residues" evidence="1">
    <location>
        <begin position="23"/>
        <end position="43"/>
    </location>
</feature>
<gene>
    <name evidence="2" type="ORF">PCOR1329_LOCUS32769</name>
</gene>
<proteinExistence type="predicted"/>
<keyword evidence="3" id="KW-1185">Reference proteome</keyword>
<reference evidence="2" key="1">
    <citation type="submission" date="2023-10" db="EMBL/GenBank/DDBJ databases">
        <authorList>
            <person name="Chen Y."/>
            <person name="Shah S."/>
            <person name="Dougan E. K."/>
            <person name="Thang M."/>
            <person name="Chan C."/>
        </authorList>
    </citation>
    <scope>NUCLEOTIDE SEQUENCE [LARGE SCALE GENOMIC DNA]</scope>
</reference>
<dbReference type="EMBL" id="CAUYUJ010013436">
    <property type="protein sequence ID" value="CAK0836188.1"/>
    <property type="molecule type" value="Genomic_DNA"/>
</dbReference>
<name>A0ABN9SUK8_9DINO</name>
<comment type="caution">
    <text evidence="2">The sequence shown here is derived from an EMBL/GenBank/DDBJ whole genome shotgun (WGS) entry which is preliminary data.</text>
</comment>
<dbReference type="Proteomes" id="UP001189429">
    <property type="component" value="Unassembled WGS sequence"/>
</dbReference>